<evidence type="ECO:0000313" key="2">
    <source>
        <dbReference type="EMBL" id="TQV81243.1"/>
    </source>
</evidence>
<keyword evidence="1" id="KW-0732">Signal</keyword>
<comment type="caution">
    <text evidence="2">The sequence shown here is derived from an EMBL/GenBank/DDBJ whole genome shotgun (WGS) entry which is preliminary data.</text>
</comment>
<sequence length="460" mass="49548">MKNINVRFLHAVLLIALFAFTQQVFAFCTPPGWTVTCFKDGKQGIKICGENAMFGPCLVPADPPPPSGEVTPKYKIMTTVYAPPGTQGGGSTSSVSYGSQSSLGSSMSSSNSFNHNYSVTVEAKVGFLGSGGSTSGSFGYGRGTTDSEVMDIKKTASLQISRGGPAVDGIDHNRDQIWLWLGPTLDLTMEPSAGEWTVDENAVMELQYVYVGHLRNPAQMPPGVVNRLAAYGITTDDYDDILAAYAFSDESAPIDTSRFKSLYTTFPYEPPYAPGDPVSNLSFTATYSHGNVSSSSVKNEYSVGLSTSGTLNFITIFETKIKVSGKWTWTDTDTRSNTNGTSESASVTIGGPAYGYTGPTSMRVYYDVIYKTFAFAPIETGFAPGLQGSLVSRSSKALGGKEVVVIADGIKYRTFTNARGEYRFYEDFTGAGEFRFQVDGIEMAPQSLEGDTEHRVFKLP</sequence>
<evidence type="ECO:0000256" key="1">
    <source>
        <dbReference type="SAM" id="SignalP"/>
    </source>
</evidence>
<proteinExistence type="predicted"/>
<feature type="chain" id="PRO_5022123679" description="Carboxypeptidase regulatory-like domain-containing protein" evidence="1">
    <location>
        <begin position="27"/>
        <end position="460"/>
    </location>
</feature>
<feature type="signal peptide" evidence="1">
    <location>
        <begin position="1"/>
        <end position="26"/>
    </location>
</feature>
<dbReference type="EMBL" id="VHSG01000008">
    <property type="protein sequence ID" value="TQV81243.1"/>
    <property type="molecule type" value="Genomic_DNA"/>
</dbReference>
<accession>A0A545TVK5</accession>
<name>A0A545TVK5_9GAMM</name>
<evidence type="ECO:0008006" key="4">
    <source>
        <dbReference type="Google" id="ProtNLM"/>
    </source>
</evidence>
<dbReference type="RefSeq" id="WP_142903904.1">
    <property type="nucleotide sequence ID" value="NZ_ML660091.1"/>
</dbReference>
<organism evidence="2 3">
    <name type="scientific">Exilibacterium tricleocarpae</name>
    <dbReference type="NCBI Taxonomy" id="2591008"/>
    <lineage>
        <taxon>Bacteria</taxon>
        <taxon>Pseudomonadati</taxon>
        <taxon>Pseudomonadota</taxon>
        <taxon>Gammaproteobacteria</taxon>
        <taxon>Cellvibrionales</taxon>
        <taxon>Cellvibrionaceae</taxon>
        <taxon>Exilibacterium</taxon>
    </lineage>
</organism>
<dbReference type="AlphaFoldDB" id="A0A545TVK5"/>
<keyword evidence="3" id="KW-1185">Reference proteome</keyword>
<gene>
    <name evidence="2" type="ORF">FKG94_09070</name>
</gene>
<dbReference type="Proteomes" id="UP000319732">
    <property type="component" value="Unassembled WGS sequence"/>
</dbReference>
<evidence type="ECO:0000313" key="3">
    <source>
        <dbReference type="Proteomes" id="UP000319732"/>
    </source>
</evidence>
<protein>
    <recommendedName>
        <fullName evidence="4">Carboxypeptidase regulatory-like domain-containing protein</fullName>
    </recommendedName>
</protein>
<reference evidence="2 3" key="1">
    <citation type="submission" date="2019-06" db="EMBL/GenBank/DDBJ databases">
        <title>Whole genome sequence for Cellvibrionaceae sp. R142.</title>
        <authorList>
            <person name="Wang G."/>
        </authorList>
    </citation>
    <scope>NUCLEOTIDE SEQUENCE [LARGE SCALE GENOMIC DNA]</scope>
    <source>
        <strain evidence="2 3">R142</strain>
    </source>
</reference>